<dbReference type="Proteomes" id="UP001434337">
    <property type="component" value="Chromosome"/>
</dbReference>
<evidence type="ECO:0000256" key="1">
    <source>
        <dbReference type="SAM" id="MobiDB-lite"/>
    </source>
</evidence>
<feature type="region of interest" description="Disordered" evidence="1">
    <location>
        <begin position="1"/>
        <end position="74"/>
    </location>
</feature>
<name>A0ABZ3C7I1_9ACTN</name>
<feature type="compositionally biased region" description="Basic and acidic residues" evidence="1">
    <location>
        <begin position="7"/>
        <end position="37"/>
    </location>
</feature>
<accession>A0ABZ3C7I1</accession>
<dbReference type="RefSeq" id="WP_232547221.1">
    <property type="nucleotide sequence ID" value="NZ_CP115965.1"/>
</dbReference>
<dbReference type="EMBL" id="CP115965">
    <property type="protein sequence ID" value="WZW98232.1"/>
    <property type="molecule type" value="Genomic_DNA"/>
</dbReference>
<evidence type="ECO:0000313" key="3">
    <source>
        <dbReference type="Proteomes" id="UP001434337"/>
    </source>
</evidence>
<sequence length="74" mass="8178">MTEANDEQLHRADEAIDEAKQAGDRIADAAVPEDLRQPDYFGHLEVGEESPAQAWAEREPDATDFEPEKPGDNA</sequence>
<feature type="compositionally biased region" description="Basic and acidic residues" evidence="1">
    <location>
        <begin position="56"/>
        <end position="74"/>
    </location>
</feature>
<gene>
    <name evidence="2" type="ORF">PCC79_15280</name>
</gene>
<proteinExistence type="predicted"/>
<organism evidence="2 3">
    <name type="scientific">Propioniciclava soli</name>
    <dbReference type="NCBI Taxonomy" id="2775081"/>
    <lineage>
        <taxon>Bacteria</taxon>
        <taxon>Bacillati</taxon>
        <taxon>Actinomycetota</taxon>
        <taxon>Actinomycetes</taxon>
        <taxon>Propionibacteriales</taxon>
        <taxon>Propionibacteriaceae</taxon>
        <taxon>Propioniciclava</taxon>
    </lineage>
</organism>
<protein>
    <submittedName>
        <fullName evidence="2">Uncharacterized protein</fullName>
    </submittedName>
</protein>
<evidence type="ECO:0000313" key="2">
    <source>
        <dbReference type="EMBL" id="WZW98232.1"/>
    </source>
</evidence>
<keyword evidence="3" id="KW-1185">Reference proteome</keyword>
<reference evidence="2 3" key="1">
    <citation type="journal article" date="2023" name="Environ Microbiome">
        <title>A coral-associated actinobacterium mitigates coral bleaching under heat stress.</title>
        <authorList>
            <person name="Li J."/>
            <person name="Zou Y."/>
            <person name="Li Q."/>
            <person name="Zhang J."/>
            <person name="Bourne D.G."/>
            <person name="Lyu Y."/>
            <person name="Liu C."/>
            <person name="Zhang S."/>
        </authorList>
    </citation>
    <scope>NUCLEOTIDE SEQUENCE [LARGE SCALE GENOMIC DNA]</scope>
    <source>
        <strain evidence="2 3">SCSIO 13291</strain>
    </source>
</reference>